<gene>
    <name evidence="1" type="primary">patD</name>
    <name evidence="1" type="ORF">OXH18_23900</name>
</gene>
<protein>
    <submittedName>
        <fullName evidence="1">Heterocyst frequency control protein PatD</fullName>
    </submittedName>
</protein>
<dbReference type="EMBL" id="CP113797">
    <property type="protein sequence ID" value="WAL60174.1"/>
    <property type="molecule type" value="Genomic_DNA"/>
</dbReference>
<evidence type="ECO:0000313" key="2">
    <source>
        <dbReference type="Proteomes" id="UP001163152"/>
    </source>
</evidence>
<dbReference type="AlphaFoldDB" id="A0A9E8ZBH8"/>
<reference evidence="1" key="1">
    <citation type="submission" date="2022-12" db="EMBL/GenBank/DDBJ databases">
        <title>Polyphasic identification of a Novel Hot-Spring Cyanobacterium Ocullathermofonsia sinensis gen nov. sp. nov. and Genomic Insights on its Adaptations to the Thermal Habitat.</title>
        <authorList>
            <person name="Daroch M."/>
            <person name="Tang J."/>
            <person name="Jiang Y."/>
        </authorList>
    </citation>
    <scope>NUCLEOTIDE SEQUENCE</scope>
    <source>
        <strain evidence="1">PKUAC-SCTA174</strain>
    </source>
</reference>
<dbReference type="RefSeq" id="WP_268610030.1">
    <property type="nucleotide sequence ID" value="NZ_CP113797.1"/>
</dbReference>
<dbReference type="KEGG" id="tsin:OXH18_23900"/>
<evidence type="ECO:0000313" key="1">
    <source>
        <dbReference type="EMBL" id="WAL60174.1"/>
    </source>
</evidence>
<name>A0A9E8ZBH8_9CYAN</name>
<keyword evidence="2" id="KW-1185">Reference proteome</keyword>
<dbReference type="Proteomes" id="UP001163152">
    <property type="component" value="Chromosome"/>
</dbReference>
<dbReference type="NCBIfam" id="NF037954">
    <property type="entry name" value="het_cyst_PatD"/>
    <property type="match status" value="1"/>
</dbReference>
<sequence>MVLDAQRRSYFNFQRDLLQLQDILQKRVSGTVLQSAFQDLQQSWQSLLEMDVSQNEGQLAQGLTANVQTYQTEMSRLMRLLGMDILFLKAARQSATTQQRLQQASDRVAQLLQYCEGILGMENEA</sequence>
<organism evidence="1 2">
    <name type="scientific">Thermocoleostomius sinensis A174</name>
    <dbReference type="NCBI Taxonomy" id="2016057"/>
    <lineage>
        <taxon>Bacteria</taxon>
        <taxon>Bacillati</taxon>
        <taxon>Cyanobacteriota</taxon>
        <taxon>Cyanophyceae</taxon>
        <taxon>Oculatellales</taxon>
        <taxon>Oculatellaceae</taxon>
        <taxon>Thermocoleostomius</taxon>
    </lineage>
</organism>
<accession>A0A9E8ZBH8</accession>
<dbReference type="InterPro" id="IPR047810">
    <property type="entry name" value="PatD-like"/>
</dbReference>
<proteinExistence type="predicted"/>